<dbReference type="PANTHER" id="PTHR31206">
    <property type="entry name" value="LP10445P"/>
    <property type="match status" value="1"/>
</dbReference>
<dbReference type="KEGG" id="sre:PTSG_10997"/>
<dbReference type="EMBL" id="GL832994">
    <property type="protein sequence ID" value="EGD81053.1"/>
    <property type="molecule type" value="Genomic_DNA"/>
</dbReference>
<evidence type="ECO:0000313" key="2">
    <source>
        <dbReference type="Proteomes" id="UP000007799"/>
    </source>
</evidence>
<dbReference type="RefSeq" id="XP_004987923.1">
    <property type="nucleotide sequence ID" value="XM_004987866.1"/>
</dbReference>
<proteinExistence type="predicted"/>
<organism evidence="2">
    <name type="scientific">Salpingoeca rosetta (strain ATCC 50818 / BSB-021)</name>
    <dbReference type="NCBI Taxonomy" id="946362"/>
    <lineage>
        <taxon>Eukaryota</taxon>
        <taxon>Choanoflagellata</taxon>
        <taxon>Craspedida</taxon>
        <taxon>Salpingoecidae</taxon>
        <taxon>Salpingoeca</taxon>
    </lineage>
</organism>
<dbReference type="PANTHER" id="PTHR31206:SF1">
    <property type="entry name" value="LP10445P"/>
    <property type="match status" value="1"/>
</dbReference>
<dbReference type="InterPro" id="IPR028260">
    <property type="entry name" value="FAM177"/>
</dbReference>
<dbReference type="Proteomes" id="UP000007799">
    <property type="component" value="Unassembled WGS sequence"/>
</dbReference>
<gene>
    <name evidence="1" type="ORF">PTSG_10997</name>
</gene>
<accession>F2USE4</accession>
<reference evidence="1" key="1">
    <citation type="submission" date="2009-08" db="EMBL/GenBank/DDBJ databases">
        <title>Annotation of Salpingoeca rosetta.</title>
        <authorList>
            <consortium name="The Broad Institute Genome Sequencing Platform"/>
            <person name="Russ C."/>
            <person name="Cuomo C."/>
            <person name="Burger G."/>
            <person name="Gray M.W."/>
            <person name="Holland P.W.H."/>
            <person name="King N."/>
            <person name="Lang F.B.F."/>
            <person name="Roger A.J."/>
            <person name="Ruiz-Trillo I."/>
            <person name="Young S.K."/>
            <person name="Zeng Q."/>
            <person name="Gargeya S."/>
            <person name="Alvarado L."/>
            <person name="Berlin A."/>
            <person name="Chapman S.B."/>
            <person name="Chen Z."/>
            <person name="Freedman E."/>
            <person name="Gellesch M."/>
            <person name="Goldberg J."/>
            <person name="Griggs A."/>
            <person name="Gujja S."/>
            <person name="Heilman E."/>
            <person name="Heiman D."/>
            <person name="Howarth C."/>
            <person name="Mehta T."/>
            <person name="Neiman D."/>
            <person name="Pearson M."/>
            <person name="Roberts A."/>
            <person name="Saif S."/>
            <person name="Shea T."/>
            <person name="Shenoy N."/>
            <person name="Sisk P."/>
            <person name="Stolte C."/>
            <person name="Sykes S."/>
            <person name="White J."/>
            <person name="Yandava C."/>
            <person name="Haas B."/>
            <person name="Nusbaum C."/>
            <person name="Birren B."/>
        </authorList>
    </citation>
    <scope>NUCLEOTIDE SEQUENCE [LARGE SCALE GENOMIC DNA]</scope>
    <source>
        <strain evidence="1">ATCC 50818</strain>
    </source>
</reference>
<dbReference type="Pfam" id="PF14774">
    <property type="entry name" value="FAM177"/>
    <property type="match status" value="1"/>
</dbReference>
<dbReference type="GeneID" id="16068450"/>
<dbReference type="InParanoid" id="F2USE4"/>
<keyword evidence="2" id="KW-1185">Reference proteome</keyword>
<sequence length="109" mass="12076">MATHTVMDERTKAALKVAYQQGVGGAEDVDVDFGDDDQNVEPLWFEQPVPDDETASVTALRYTCKAGAGVLHVLDTVGEWLAAFFGITTPRYQYVLDDLIARQREVERA</sequence>
<protein>
    <submittedName>
        <fullName evidence="1">Uncharacterized protein</fullName>
    </submittedName>
</protein>
<name>F2USE4_SALR5</name>
<evidence type="ECO:0000313" key="1">
    <source>
        <dbReference type="EMBL" id="EGD81053.1"/>
    </source>
</evidence>
<dbReference type="AlphaFoldDB" id="F2USE4"/>
<dbReference type="OrthoDB" id="45963at2759"/>